<sequence length="400" mass="45327">MGSLSKFTIPPEFEAQLRYVEPVDQRSDEEILASLEQYKPVTSEKNIWAFWDKGIGAMPSWCQRNVVNWVRLCGPSWAVHILNSVPGSPTNALKYVSADLLPQSFVTGTMTGIYTGPHSSDFLRGACLYSHGGVYMDTGNILIRDIDRICWNELADPSSPFQVCAPIMYGTTMANHFVASRKGDPFIKCWHDLFVYLWKDRQNHEGLIHHPLVSFALTQTFEAAEQAKYAWDFKVKPQTVMEYISQVLSWQRLCMLENARDGFNATEYWLNKVLIFDALQEDWGAEATIGFGGSVLFNALATRLDAPKGSEEYKTANKLVWRLLTESSLQKITHGKNLTTTPAAGVLWEEPGNEDKDHEPGTFAELLRYGTVHFQQTRESIRYLKAEKPQETMKKGLLEP</sequence>
<gene>
    <name evidence="1" type="ORF">Z519_05852</name>
</gene>
<dbReference type="Gene3D" id="3.90.550.20">
    <property type="match status" value="1"/>
</dbReference>
<name>A0A0D2G3J1_CLAB1</name>
<dbReference type="InterPro" id="IPR029044">
    <property type="entry name" value="Nucleotide-diphossugar_trans"/>
</dbReference>
<dbReference type="RefSeq" id="XP_016619916.1">
    <property type="nucleotide sequence ID" value="XM_016763592.1"/>
</dbReference>
<dbReference type="EMBL" id="KN846987">
    <property type="protein sequence ID" value="KIW93247.1"/>
    <property type="molecule type" value="Genomic_DNA"/>
</dbReference>
<dbReference type="VEuPathDB" id="FungiDB:Z519_05852"/>
<dbReference type="OrthoDB" id="409543at2759"/>
<dbReference type="Pfam" id="PF05704">
    <property type="entry name" value="Caps_synth"/>
    <property type="match status" value="1"/>
</dbReference>
<organism evidence="1">
    <name type="scientific">Cladophialophora bantiana (strain ATCC 10958 / CBS 173.52 / CDC B-1940 / NIH 8579)</name>
    <name type="common">Xylohypha bantiana</name>
    <dbReference type="NCBI Taxonomy" id="1442370"/>
    <lineage>
        <taxon>Eukaryota</taxon>
        <taxon>Fungi</taxon>
        <taxon>Dikarya</taxon>
        <taxon>Ascomycota</taxon>
        <taxon>Pezizomycotina</taxon>
        <taxon>Eurotiomycetes</taxon>
        <taxon>Chaetothyriomycetidae</taxon>
        <taxon>Chaetothyriales</taxon>
        <taxon>Herpotrichiellaceae</taxon>
        <taxon>Cladophialophora</taxon>
    </lineage>
</organism>
<dbReference type="SUPFAM" id="SSF53448">
    <property type="entry name" value="Nucleotide-diphospho-sugar transferases"/>
    <property type="match status" value="1"/>
</dbReference>
<dbReference type="HOGENOM" id="CLU_061936_0_0_1"/>
<protein>
    <recommendedName>
        <fullName evidence="2">Capsule polysaccharide biosynthesis protein</fullName>
    </recommendedName>
</protein>
<dbReference type="InterPro" id="IPR008441">
    <property type="entry name" value="AfumC-like_glycosyl_Trfase"/>
</dbReference>
<reference evidence="1" key="1">
    <citation type="submission" date="2015-01" db="EMBL/GenBank/DDBJ databases">
        <title>The Genome Sequence of Cladophialophora bantiana CBS 173.52.</title>
        <authorList>
            <consortium name="The Broad Institute Genomics Platform"/>
            <person name="Cuomo C."/>
            <person name="de Hoog S."/>
            <person name="Gorbushina A."/>
            <person name="Stielow B."/>
            <person name="Teixiera M."/>
            <person name="Abouelleil A."/>
            <person name="Chapman S.B."/>
            <person name="Priest M."/>
            <person name="Young S.K."/>
            <person name="Wortman J."/>
            <person name="Nusbaum C."/>
            <person name="Birren B."/>
        </authorList>
    </citation>
    <scope>NUCLEOTIDE SEQUENCE [LARGE SCALE GENOMIC DNA]</scope>
    <source>
        <strain evidence="1">CBS 173.52</strain>
    </source>
</reference>
<evidence type="ECO:0000313" key="1">
    <source>
        <dbReference type="EMBL" id="KIW93247.1"/>
    </source>
</evidence>
<dbReference type="GeneID" id="27698780"/>
<evidence type="ECO:0008006" key="2">
    <source>
        <dbReference type="Google" id="ProtNLM"/>
    </source>
</evidence>
<dbReference type="GO" id="GO:0016757">
    <property type="term" value="F:glycosyltransferase activity"/>
    <property type="evidence" value="ECO:0007669"/>
    <property type="project" value="InterPro"/>
</dbReference>
<accession>A0A0D2G3J1</accession>
<proteinExistence type="predicted"/>
<dbReference type="AlphaFoldDB" id="A0A0D2G3J1"/>